<reference evidence="2" key="1">
    <citation type="journal article" date="2013" name="Environ. Microbiol.">
        <title>Microbiota from the distal guts of lean and obese adolescents exhibit partial functional redundancy besides clear differences in community structure.</title>
        <authorList>
            <person name="Ferrer M."/>
            <person name="Ruiz A."/>
            <person name="Lanza F."/>
            <person name="Haange S.B."/>
            <person name="Oberbach A."/>
            <person name="Till H."/>
            <person name="Bargiela R."/>
            <person name="Campoy C."/>
            <person name="Segura M.T."/>
            <person name="Richter M."/>
            <person name="von Bergen M."/>
            <person name="Seifert J."/>
            <person name="Suarez A."/>
        </authorList>
    </citation>
    <scope>NUCLEOTIDE SEQUENCE</scope>
</reference>
<sequence length="227" mass="26337">PGCGGRKLHMETVSGPDEAEGIPVEAEPEVHCIKSTGDGTVYPSAEPGEALLRREYPAVDLAAKEQDTCWKEGASRPPKKKLKGIQALYYSYLYQMGVLKQKPKRISPVLRADIRKLDARIEQMEFLQKHQITTREELLVYRIPLEEQVQALTKERKRLYRSEPDSARIGQITEELKPLRKDIRLCIRIEQQSREMEEKMRLAEQIQRQAEQEEQTEKNRQPRTESR</sequence>
<organism evidence="2">
    <name type="scientific">human gut metagenome</name>
    <dbReference type="NCBI Taxonomy" id="408170"/>
    <lineage>
        <taxon>unclassified sequences</taxon>
        <taxon>metagenomes</taxon>
        <taxon>organismal metagenomes</taxon>
    </lineage>
</organism>
<gene>
    <name evidence="2" type="ORF">OBE_00467</name>
</gene>
<name>K1UB18_9ZZZZ</name>
<feature type="region of interest" description="Disordered" evidence="1">
    <location>
        <begin position="1"/>
        <end position="24"/>
    </location>
</feature>
<feature type="non-terminal residue" evidence="2">
    <location>
        <position position="1"/>
    </location>
</feature>
<comment type="caution">
    <text evidence="2">The sequence shown here is derived from an EMBL/GenBank/DDBJ whole genome shotgun (WGS) entry which is preliminary data.</text>
</comment>
<proteinExistence type="predicted"/>
<protein>
    <submittedName>
        <fullName evidence="2">Relaxase/mobilization nuclease domain protein</fullName>
    </submittedName>
</protein>
<dbReference type="AlphaFoldDB" id="K1UB18"/>
<evidence type="ECO:0000256" key="1">
    <source>
        <dbReference type="SAM" id="MobiDB-lite"/>
    </source>
</evidence>
<accession>K1UB18</accession>
<feature type="compositionally biased region" description="Basic and acidic residues" evidence="1">
    <location>
        <begin position="215"/>
        <end position="227"/>
    </location>
</feature>
<evidence type="ECO:0000313" key="2">
    <source>
        <dbReference type="EMBL" id="EKC77224.1"/>
    </source>
</evidence>
<feature type="region of interest" description="Disordered" evidence="1">
    <location>
        <begin position="198"/>
        <end position="227"/>
    </location>
</feature>
<dbReference type="EMBL" id="AJWZ01000315">
    <property type="protein sequence ID" value="EKC77224.1"/>
    <property type="molecule type" value="Genomic_DNA"/>
</dbReference>